<dbReference type="EMBL" id="GDID01005305">
    <property type="protein sequence ID" value="JAP91301.1"/>
    <property type="molecule type" value="Transcribed_RNA"/>
</dbReference>
<dbReference type="AlphaFoldDB" id="A0A146K6V4"/>
<name>A0A146K6V4_9EUKA</name>
<protein>
    <submittedName>
        <fullName evidence="1">Uncharacterized protein</fullName>
    </submittedName>
</protein>
<reference evidence="1" key="1">
    <citation type="submission" date="2015-07" db="EMBL/GenBank/DDBJ databases">
        <title>Adaptation to a free-living lifestyle via gene acquisitions in the diplomonad Trepomonas sp. PC1.</title>
        <authorList>
            <person name="Xu F."/>
            <person name="Jerlstrom-Hultqvist J."/>
            <person name="Kolisko M."/>
            <person name="Simpson A.G.B."/>
            <person name="Roger A.J."/>
            <person name="Svard S.G."/>
            <person name="Andersson J.O."/>
        </authorList>
    </citation>
    <scope>NUCLEOTIDE SEQUENCE</scope>
    <source>
        <strain evidence="1">PC1</strain>
    </source>
</reference>
<feature type="non-terminal residue" evidence="1">
    <location>
        <position position="1"/>
    </location>
</feature>
<proteinExistence type="predicted"/>
<organism evidence="1">
    <name type="scientific">Trepomonas sp. PC1</name>
    <dbReference type="NCBI Taxonomy" id="1076344"/>
    <lineage>
        <taxon>Eukaryota</taxon>
        <taxon>Metamonada</taxon>
        <taxon>Diplomonadida</taxon>
        <taxon>Hexamitidae</taxon>
        <taxon>Hexamitinae</taxon>
        <taxon>Trepomonas</taxon>
    </lineage>
</organism>
<accession>A0A146K6V4</accession>
<gene>
    <name evidence="1" type="ORF">TPC1_17124</name>
</gene>
<evidence type="ECO:0000313" key="1">
    <source>
        <dbReference type="EMBL" id="JAP91301.1"/>
    </source>
</evidence>
<sequence length="174" mass="20507">AMCLEYEKKSASQRRGFWDQVGMLMRKQDRWCSRYYTNTFKQVLYSDSLSADDKKMLLEQIALFENKNVDKCDVVRHCKGLLRHRDIFPSRIESFVYQHLQKSNKTQTKQQKKVDAQKPCQINTKVYSTVPDIQTDVQPAEPVVCQIVSDCQSDIDFTHPDSLYPFEMVLDYFE</sequence>